<dbReference type="EC" id="3.-.-.-" evidence="2"/>
<dbReference type="PANTHER" id="PTHR43283">
    <property type="entry name" value="BETA-LACTAMASE-RELATED"/>
    <property type="match status" value="1"/>
</dbReference>
<evidence type="ECO:0000259" key="1">
    <source>
        <dbReference type="Pfam" id="PF00144"/>
    </source>
</evidence>
<proteinExistence type="predicted"/>
<dbReference type="GO" id="GO:0016787">
    <property type="term" value="F:hydrolase activity"/>
    <property type="evidence" value="ECO:0007669"/>
    <property type="project" value="UniProtKB-KW"/>
</dbReference>
<dbReference type="RefSeq" id="WP_314803206.1">
    <property type="nucleotide sequence ID" value="NZ_CP130319.1"/>
</dbReference>
<dbReference type="InterPro" id="IPR050789">
    <property type="entry name" value="Diverse_Enzym_Activities"/>
</dbReference>
<evidence type="ECO:0000313" key="3">
    <source>
        <dbReference type="Proteomes" id="UP001304650"/>
    </source>
</evidence>
<dbReference type="InterPro" id="IPR001466">
    <property type="entry name" value="Beta-lactam-related"/>
</dbReference>
<accession>A0AA96LWJ8</accession>
<dbReference type="Pfam" id="PF00144">
    <property type="entry name" value="Beta-lactamase"/>
    <property type="match status" value="1"/>
</dbReference>
<dbReference type="Proteomes" id="UP001304650">
    <property type="component" value="Chromosome"/>
</dbReference>
<protein>
    <submittedName>
        <fullName evidence="2">Serine hydrolase</fullName>
        <ecNumber evidence="2">3.-.-.-</ecNumber>
    </submittedName>
</protein>
<organism evidence="2 3">
    <name type="scientific">Paenibacillus roseopurpureus</name>
    <dbReference type="NCBI Taxonomy" id="2918901"/>
    <lineage>
        <taxon>Bacteria</taxon>
        <taxon>Bacillati</taxon>
        <taxon>Bacillota</taxon>
        <taxon>Bacilli</taxon>
        <taxon>Bacillales</taxon>
        <taxon>Paenibacillaceae</taxon>
        <taxon>Paenibacillus</taxon>
    </lineage>
</organism>
<dbReference type="Gene3D" id="3.40.710.10">
    <property type="entry name" value="DD-peptidase/beta-lactamase superfamily"/>
    <property type="match status" value="1"/>
</dbReference>
<sequence length="334" mass="37174">MNTFEEWVKVGLATGISVAADRRGVPTVRYVAGEVSGQTLNNDSLFNVGSVTKPITAALLMKLLELGEITLHDPVQRFIPEFRFSEVELLHLLVHTAGFDENTSITWPKSGTEREYLNAIYAIDRLGYPMGERNVYFSFGYSILMDVLERVSGCSLEMFARMMLFEPLGMECTTFSEALTRSAIVPLHPDTMETDADKMGLGITGDSGLYSNPEELLRFGQMLLQGGEWEGKKIYAESTVDLMFREVTGGVFGRTPVFWKKTERDLHRTTNIDVHRCFADLHTPNAVGHNGFSGCMFAVDPGLDSVIVICTGSQRVNSDGRNYKRLMNQILSLG</sequence>
<keyword evidence="2" id="KW-0378">Hydrolase</keyword>
<dbReference type="EMBL" id="CP130319">
    <property type="protein sequence ID" value="WNR45985.1"/>
    <property type="molecule type" value="Genomic_DNA"/>
</dbReference>
<feature type="domain" description="Beta-lactamase-related" evidence="1">
    <location>
        <begin position="10"/>
        <end position="326"/>
    </location>
</feature>
<dbReference type="KEGG" id="proo:MJB10_07785"/>
<reference evidence="2" key="1">
    <citation type="submission" date="2022-02" db="EMBL/GenBank/DDBJ databases">
        <title>Paenibacillus sp. MBLB1832 Whole Genome Shotgun Sequencing.</title>
        <authorList>
            <person name="Hwang C.Y."/>
            <person name="Cho E.-S."/>
            <person name="Seo M.-J."/>
        </authorList>
    </citation>
    <scope>NUCLEOTIDE SEQUENCE</scope>
    <source>
        <strain evidence="2">MBLB1832</strain>
    </source>
</reference>
<dbReference type="SUPFAM" id="SSF56601">
    <property type="entry name" value="beta-lactamase/transpeptidase-like"/>
    <property type="match status" value="1"/>
</dbReference>
<dbReference type="AlphaFoldDB" id="A0AA96LWJ8"/>
<evidence type="ECO:0000313" key="2">
    <source>
        <dbReference type="EMBL" id="WNR45985.1"/>
    </source>
</evidence>
<gene>
    <name evidence="2" type="ORF">MJB10_07785</name>
</gene>
<keyword evidence="3" id="KW-1185">Reference proteome</keyword>
<name>A0AA96LWJ8_9BACL</name>
<dbReference type="InterPro" id="IPR012338">
    <property type="entry name" value="Beta-lactam/transpept-like"/>
</dbReference>